<evidence type="ECO:0000313" key="1">
    <source>
        <dbReference type="EMBL" id="EHJ09917.1"/>
    </source>
</evidence>
<dbReference type="PATRIC" id="fig|423471.3.peg.4966"/>
<accession>G5JD17</accession>
<dbReference type="Proteomes" id="UP000003477">
    <property type="component" value="Unassembled WGS sequence"/>
</dbReference>
<protein>
    <submittedName>
        <fullName evidence="1">Uncharacterized protein</fullName>
    </submittedName>
</protein>
<organism evidence="1 2">
    <name type="scientific">Crocosphaera watsonii WH 0003</name>
    <dbReference type="NCBI Taxonomy" id="423471"/>
    <lineage>
        <taxon>Bacteria</taxon>
        <taxon>Bacillati</taxon>
        <taxon>Cyanobacteriota</taxon>
        <taxon>Cyanophyceae</taxon>
        <taxon>Oscillatoriophycideae</taxon>
        <taxon>Chroococcales</taxon>
        <taxon>Aphanothecaceae</taxon>
        <taxon>Crocosphaera</taxon>
    </lineage>
</organism>
<dbReference type="AlphaFoldDB" id="G5JD17"/>
<sequence>MSKTSQDLSQAIDLAEQILRQKKSARISLAKFLSKLYNFPVKIEDLS</sequence>
<gene>
    <name evidence="1" type="ORF">CWATWH0003_5316</name>
</gene>
<name>G5JD17_CROWT</name>
<dbReference type="EMBL" id="AESD01000820">
    <property type="protein sequence ID" value="EHJ09917.1"/>
    <property type="molecule type" value="Genomic_DNA"/>
</dbReference>
<reference evidence="1 2" key="1">
    <citation type="journal article" date="2011" name="Front. Microbiol.">
        <title>Two Strains of Crocosphaera watsonii with Highly Conserved Genomes are Distinguished by Strain-Specific Features.</title>
        <authorList>
            <person name="Bench S.R."/>
            <person name="Ilikchyan I.N."/>
            <person name="Tripp H.J."/>
            <person name="Zehr J.P."/>
        </authorList>
    </citation>
    <scope>NUCLEOTIDE SEQUENCE [LARGE SCALE GENOMIC DNA]</scope>
    <source>
        <strain evidence="1 2">WH 0003</strain>
    </source>
</reference>
<proteinExistence type="predicted"/>
<comment type="caution">
    <text evidence="1">The sequence shown here is derived from an EMBL/GenBank/DDBJ whole genome shotgun (WGS) entry which is preliminary data.</text>
</comment>
<evidence type="ECO:0000313" key="2">
    <source>
        <dbReference type="Proteomes" id="UP000003477"/>
    </source>
</evidence>